<protein>
    <recommendedName>
        <fullName evidence="2">HTH cro/C1-type domain-containing protein</fullName>
    </recommendedName>
</protein>
<proteinExistence type="predicted"/>
<feature type="domain" description="HTH cro/C1-type" evidence="2">
    <location>
        <begin position="16"/>
        <end position="71"/>
    </location>
</feature>
<dbReference type="Proteomes" id="UP000230407">
    <property type="component" value="Unassembled WGS sequence"/>
</dbReference>
<dbReference type="SMART" id="SM00530">
    <property type="entry name" value="HTH_XRE"/>
    <property type="match status" value="1"/>
</dbReference>
<dbReference type="PANTHER" id="PTHR47691">
    <property type="entry name" value="REGULATOR-RELATED"/>
    <property type="match status" value="1"/>
</dbReference>
<dbReference type="GO" id="GO:0003677">
    <property type="term" value="F:DNA binding"/>
    <property type="evidence" value="ECO:0007669"/>
    <property type="project" value="InterPro"/>
</dbReference>
<evidence type="ECO:0000313" key="4">
    <source>
        <dbReference type="Proteomes" id="UP000230407"/>
    </source>
</evidence>
<feature type="compositionally biased region" description="Pro residues" evidence="1">
    <location>
        <begin position="89"/>
        <end position="108"/>
    </location>
</feature>
<dbReference type="SUPFAM" id="SSF47413">
    <property type="entry name" value="lambda repressor-like DNA-binding domains"/>
    <property type="match status" value="1"/>
</dbReference>
<dbReference type="InterPro" id="IPR027417">
    <property type="entry name" value="P-loop_NTPase"/>
</dbReference>
<dbReference type="InterPro" id="IPR001387">
    <property type="entry name" value="Cro/C1-type_HTH"/>
</dbReference>
<feature type="region of interest" description="Disordered" evidence="1">
    <location>
        <begin position="29"/>
        <end position="64"/>
    </location>
</feature>
<dbReference type="AlphaFoldDB" id="A0A2M8MC16"/>
<dbReference type="Pfam" id="PF13560">
    <property type="entry name" value="HTH_31"/>
    <property type="match status" value="1"/>
</dbReference>
<dbReference type="EMBL" id="PGGW01000008">
    <property type="protein sequence ID" value="PJF01785.1"/>
    <property type="molecule type" value="Genomic_DNA"/>
</dbReference>
<dbReference type="Gene3D" id="1.10.260.40">
    <property type="entry name" value="lambda repressor-like DNA-binding domains"/>
    <property type="match status" value="1"/>
</dbReference>
<feature type="compositionally biased region" description="Low complexity" evidence="1">
    <location>
        <begin position="555"/>
        <end position="564"/>
    </location>
</feature>
<gene>
    <name evidence="3" type="ORF">CUT44_01490</name>
</gene>
<reference evidence="3 4" key="1">
    <citation type="submission" date="2017-11" db="EMBL/GenBank/DDBJ databases">
        <title>Streptomyces carmine sp. nov., a novel actinomycete isolated from Sophora alopecuroides in Xinjiang, China.</title>
        <authorList>
            <person name="Wang Y."/>
            <person name="Luo X."/>
            <person name="Wan C."/>
            <person name="Zhang L."/>
        </authorList>
    </citation>
    <scope>NUCLEOTIDE SEQUENCE [LARGE SCALE GENOMIC DNA]</scope>
    <source>
        <strain evidence="3 4">TRM SA0054</strain>
    </source>
</reference>
<dbReference type="CDD" id="cd00093">
    <property type="entry name" value="HTH_XRE"/>
    <property type="match status" value="1"/>
</dbReference>
<organism evidence="3 4">
    <name type="scientific">Streptomyces carminius</name>
    <dbReference type="NCBI Taxonomy" id="2665496"/>
    <lineage>
        <taxon>Bacteria</taxon>
        <taxon>Bacillati</taxon>
        <taxon>Actinomycetota</taxon>
        <taxon>Actinomycetes</taxon>
        <taxon>Kitasatosporales</taxon>
        <taxon>Streptomycetaceae</taxon>
        <taxon>Streptomyces</taxon>
    </lineage>
</organism>
<evidence type="ECO:0000256" key="1">
    <source>
        <dbReference type="SAM" id="MobiDB-lite"/>
    </source>
</evidence>
<feature type="region of interest" description="Disordered" evidence="1">
    <location>
        <begin position="76"/>
        <end position="115"/>
    </location>
</feature>
<dbReference type="Gene3D" id="3.40.50.300">
    <property type="entry name" value="P-loop containing nucleotide triphosphate hydrolases"/>
    <property type="match status" value="1"/>
</dbReference>
<dbReference type="SUPFAM" id="SSF52540">
    <property type="entry name" value="P-loop containing nucleoside triphosphate hydrolases"/>
    <property type="match status" value="1"/>
</dbReference>
<dbReference type="PROSITE" id="PS50943">
    <property type="entry name" value="HTH_CROC1"/>
    <property type="match status" value="1"/>
</dbReference>
<feature type="compositionally biased region" description="Polar residues" evidence="1">
    <location>
        <begin position="34"/>
        <end position="43"/>
    </location>
</feature>
<accession>A0A2M8MC16</accession>
<comment type="caution">
    <text evidence="3">The sequence shown here is derived from an EMBL/GenBank/DDBJ whole genome shotgun (WGS) entry which is preliminary data.</text>
</comment>
<sequence>MTVRHPPPPAGLGPLLRGARTAAGLTQRELAASSGISTRSVSELESGRNRGPQQSTVEALADALGVSPRLRAELHRTATAGRGGRGRSGPPPPSPAPGRAPSAFPAPPADFTGRGPELAALRPLAAAAAGGTGATAGIALVTGQPGLGKTALALRLAQECADHFPDGRFHLSLGGSGTRPLRPGAALARLLSALGVPAARIPSDTEERGDLYRSVTHGRGMLLLLDDAADEEQVRPLLPGGPRCLVLVTGRRALAGLESSARLRPGVLSTAEAVRLLDRVAGGGTVAAEPGAAEELARLCGRLPPALRAAGNRLAVLAGRPGPAAPVRQLVGLLRPEELRLGRLGPGGRRLRASYTSSYRQLAPGTRRLFRLLALVPGPDFGPELAASLATLPPPAAGAALEELADAGLLEPAAAAFRYRFPELLRLFAAGELRTAAGPAARAAAESRMADALLHRAAAALRAAGGTAEAGGESAYFPGGRTKALGWLDAELPNWTAAVRWAAGLEARCGAADVAEAMHRVFASLGHDPWRREIPAPGTRTDPAGRRTRPDGSSPAVPAACAVPGRTGRTAE</sequence>
<feature type="region of interest" description="Disordered" evidence="1">
    <location>
        <begin position="530"/>
        <end position="572"/>
    </location>
</feature>
<evidence type="ECO:0000313" key="3">
    <source>
        <dbReference type="EMBL" id="PJF01785.1"/>
    </source>
</evidence>
<dbReference type="RefSeq" id="WP_100200247.1">
    <property type="nucleotide sequence ID" value="NZ_PGGW01000008.1"/>
</dbReference>
<dbReference type="PANTHER" id="PTHR47691:SF3">
    <property type="entry name" value="HTH-TYPE TRANSCRIPTIONAL REGULATOR RV0890C-RELATED"/>
    <property type="match status" value="1"/>
</dbReference>
<dbReference type="PRINTS" id="PR00364">
    <property type="entry name" value="DISEASERSIST"/>
</dbReference>
<dbReference type="InterPro" id="IPR010982">
    <property type="entry name" value="Lambda_DNA-bd_dom_sf"/>
</dbReference>
<evidence type="ECO:0000259" key="2">
    <source>
        <dbReference type="PROSITE" id="PS50943"/>
    </source>
</evidence>
<name>A0A2M8MC16_9ACTN</name>
<keyword evidence="4" id="KW-1185">Reference proteome</keyword>